<dbReference type="EMBL" id="CAJVPT010001513">
    <property type="protein sequence ID" value="CAG8463781.1"/>
    <property type="molecule type" value="Genomic_DNA"/>
</dbReference>
<sequence length="104" mass="12108">MKAVVENNALQTILLNQAPNYEEVIRTIRRNDGSRCRSKYTAYHAFFVVLREEAKVLLNENNPEILRNAATLMWKMVPRLIKEDYVSCARVINANIPTRKFGRK</sequence>
<proteinExistence type="predicted"/>
<keyword evidence="2" id="KW-1185">Reference proteome</keyword>
<comment type="caution">
    <text evidence="1">The sequence shown here is derived from an EMBL/GenBank/DDBJ whole genome shotgun (WGS) entry which is preliminary data.</text>
</comment>
<evidence type="ECO:0000313" key="2">
    <source>
        <dbReference type="Proteomes" id="UP000789525"/>
    </source>
</evidence>
<protein>
    <submittedName>
        <fullName evidence="1">9363_t:CDS:1</fullName>
    </submittedName>
</protein>
<name>A0ACA9KBI9_9GLOM</name>
<reference evidence="1" key="1">
    <citation type="submission" date="2021-06" db="EMBL/GenBank/DDBJ databases">
        <authorList>
            <person name="Kallberg Y."/>
            <person name="Tangrot J."/>
            <person name="Rosling A."/>
        </authorList>
    </citation>
    <scope>NUCLEOTIDE SEQUENCE</scope>
    <source>
        <strain evidence="1">CL356</strain>
    </source>
</reference>
<gene>
    <name evidence="1" type="ORF">ACOLOM_LOCUS1283</name>
</gene>
<accession>A0ACA9KBI9</accession>
<dbReference type="Proteomes" id="UP000789525">
    <property type="component" value="Unassembled WGS sequence"/>
</dbReference>
<evidence type="ECO:0000313" key="1">
    <source>
        <dbReference type="EMBL" id="CAG8463781.1"/>
    </source>
</evidence>
<organism evidence="1 2">
    <name type="scientific">Acaulospora colombiana</name>
    <dbReference type="NCBI Taxonomy" id="27376"/>
    <lineage>
        <taxon>Eukaryota</taxon>
        <taxon>Fungi</taxon>
        <taxon>Fungi incertae sedis</taxon>
        <taxon>Mucoromycota</taxon>
        <taxon>Glomeromycotina</taxon>
        <taxon>Glomeromycetes</taxon>
        <taxon>Diversisporales</taxon>
        <taxon>Acaulosporaceae</taxon>
        <taxon>Acaulospora</taxon>
    </lineage>
</organism>